<dbReference type="PIRSF" id="PIRSF007531">
    <property type="entry name" value="CPT"/>
    <property type="match status" value="1"/>
</dbReference>
<sequence>MKGKIVFLNGVPRAGKSSIIKELQSLSKEIWINLGVDQTATMIDKKFSPGMGLRPGKEFPEIEGTVKNLYIALFHSVACYSNQGFHVIVDVGFHTDYHIEFNPYDEMKKILNEENVHLFTIYCPPDVVMERRNQTWRQEWDGKQVPEYVYRWDHAVYKSNLSTYQFDTSCISSKQIAQKILQIIN</sequence>
<evidence type="ECO:0000313" key="2">
    <source>
        <dbReference type="Proteomes" id="UP001275436"/>
    </source>
</evidence>
<dbReference type="InterPro" id="IPR012853">
    <property type="entry name" value="CPT"/>
</dbReference>
<protein>
    <submittedName>
        <fullName evidence="1">Chloramphenicol phosphotransferase</fullName>
    </submittedName>
</protein>
<dbReference type="InterPro" id="IPR027417">
    <property type="entry name" value="P-loop_NTPase"/>
</dbReference>
<dbReference type="RefSeq" id="WP_251046519.1">
    <property type="nucleotide sequence ID" value="NZ_BSKO01000001.1"/>
</dbReference>
<comment type="caution">
    <text evidence="1">The sequence shown here is derived from an EMBL/GenBank/DDBJ whole genome shotgun (WGS) entry which is preliminary data.</text>
</comment>
<gene>
    <name evidence="1" type="ORF">MACH08_10500</name>
</gene>
<name>A0ABQ5TGA3_9BACI</name>
<proteinExistence type="predicted"/>
<dbReference type="Proteomes" id="UP001275436">
    <property type="component" value="Unassembled WGS sequence"/>
</dbReference>
<organism evidence="1 2">
    <name type="scientific">Oceanobacillus kimchii</name>
    <dbReference type="NCBI Taxonomy" id="746691"/>
    <lineage>
        <taxon>Bacteria</taxon>
        <taxon>Bacillati</taxon>
        <taxon>Bacillota</taxon>
        <taxon>Bacilli</taxon>
        <taxon>Bacillales</taxon>
        <taxon>Bacillaceae</taxon>
        <taxon>Oceanobacillus</taxon>
    </lineage>
</organism>
<reference evidence="1 2" key="1">
    <citation type="submission" date="2023-02" db="EMBL/GenBank/DDBJ databases">
        <title>Oceanobacillus kimchii IFOP_LL358 isolated form Alexandrium catenella lab strain.</title>
        <authorList>
            <person name="Gajardo G."/>
            <person name="Ueki S."/>
            <person name="Maruyama F."/>
        </authorList>
    </citation>
    <scope>NUCLEOTIDE SEQUENCE [LARGE SCALE GENOMIC DNA]</scope>
    <source>
        <strain evidence="1 2">IFOP_LL358</strain>
    </source>
</reference>
<dbReference type="EMBL" id="BSKO01000001">
    <property type="protein sequence ID" value="GLO65266.1"/>
    <property type="molecule type" value="Genomic_DNA"/>
</dbReference>
<dbReference type="SUPFAM" id="SSF52540">
    <property type="entry name" value="P-loop containing nucleoside triphosphate hydrolases"/>
    <property type="match status" value="1"/>
</dbReference>
<keyword evidence="2" id="KW-1185">Reference proteome</keyword>
<accession>A0ABQ5TGA3</accession>
<dbReference type="Pfam" id="PF07931">
    <property type="entry name" value="CPT"/>
    <property type="match status" value="1"/>
</dbReference>
<evidence type="ECO:0000313" key="1">
    <source>
        <dbReference type="EMBL" id="GLO65266.1"/>
    </source>
</evidence>
<dbReference type="Gene3D" id="3.40.50.300">
    <property type="entry name" value="P-loop containing nucleotide triphosphate hydrolases"/>
    <property type="match status" value="1"/>
</dbReference>